<reference evidence="2 3" key="1">
    <citation type="submission" date="2015-05" db="EMBL/GenBank/DDBJ databases">
        <title>Draft Genome assembly of Streptomyces showdoensis.</title>
        <authorList>
            <person name="Thapa K.K."/>
            <person name="Metsa-Ketela M."/>
        </authorList>
    </citation>
    <scope>NUCLEOTIDE SEQUENCE [LARGE SCALE GENOMIC DNA]</scope>
    <source>
        <strain evidence="2 3">ATCC 15227</strain>
    </source>
</reference>
<protein>
    <submittedName>
        <fullName evidence="2">Membrane protein</fullName>
    </submittedName>
</protein>
<accession>A0A2P2GCY9</accession>
<keyword evidence="1" id="KW-0472">Membrane</keyword>
<proteinExistence type="predicted"/>
<evidence type="ECO:0000313" key="3">
    <source>
        <dbReference type="Proteomes" id="UP000265325"/>
    </source>
</evidence>
<organism evidence="2 3">
    <name type="scientific">Streptomyces showdoensis</name>
    <dbReference type="NCBI Taxonomy" id="68268"/>
    <lineage>
        <taxon>Bacteria</taxon>
        <taxon>Bacillati</taxon>
        <taxon>Actinomycetota</taxon>
        <taxon>Actinomycetes</taxon>
        <taxon>Kitasatosporales</taxon>
        <taxon>Streptomycetaceae</taxon>
        <taxon>Streptomyces</taxon>
    </lineage>
</organism>
<keyword evidence="3" id="KW-1185">Reference proteome</keyword>
<feature type="transmembrane region" description="Helical" evidence="1">
    <location>
        <begin position="6"/>
        <end position="27"/>
    </location>
</feature>
<dbReference type="AlphaFoldDB" id="A0A2P2GCY9"/>
<dbReference type="Proteomes" id="UP000265325">
    <property type="component" value="Unassembled WGS sequence"/>
</dbReference>
<evidence type="ECO:0000313" key="2">
    <source>
        <dbReference type="EMBL" id="KKZ69361.1"/>
    </source>
</evidence>
<feature type="transmembrane region" description="Helical" evidence="1">
    <location>
        <begin position="119"/>
        <end position="139"/>
    </location>
</feature>
<gene>
    <name evidence="2" type="ORF">VO63_34675</name>
</gene>
<keyword evidence="1" id="KW-0812">Transmembrane</keyword>
<keyword evidence="1" id="KW-1133">Transmembrane helix</keyword>
<dbReference type="EMBL" id="LAQS01000097">
    <property type="protein sequence ID" value="KKZ69361.1"/>
    <property type="molecule type" value="Genomic_DNA"/>
</dbReference>
<sequence length="288" mass="30809">MGWHGYLALWCAVFGTVALVGYGRSLAGVTGAQRAVRVTGRIERVTEPRHGSSGREGIAVVVTFRDPATGEEFTVTNDGERGDLIRAAWLGREVGIRYPPGRPHAFRFVSDLEDGRRGLGWPNFAAFLVYAGLVVVAVVDWGWPWALLGFGVPWTLLGVAYAPGSLRVTRERAAALASVAPVPGRVIAVLEDVTVDEDGDTLTHRRPVVSFTTHEGTAVIAYCPDGLRDPARAFGRELTVHYRPDDPAVFTPDLASEHRSRRLDFGCSVVAVLAGVAALVVGGVALAS</sequence>
<name>A0A2P2GCY9_STREW</name>
<dbReference type="RefSeq" id="WP_046912118.1">
    <property type="nucleotide sequence ID" value="NZ_BAAAXG010000012.1"/>
</dbReference>
<evidence type="ECO:0000256" key="1">
    <source>
        <dbReference type="SAM" id="Phobius"/>
    </source>
</evidence>
<feature type="transmembrane region" description="Helical" evidence="1">
    <location>
        <begin position="265"/>
        <end position="287"/>
    </location>
</feature>
<dbReference type="OrthoDB" id="3867182at2"/>
<feature type="transmembrane region" description="Helical" evidence="1">
    <location>
        <begin position="145"/>
        <end position="162"/>
    </location>
</feature>
<comment type="caution">
    <text evidence="2">The sequence shown here is derived from an EMBL/GenBank/DDBJ whole genome shotgun (WGS) entry which is preliminary data.</text>
</comment>